<organism evidence="2 3">
    <name type="scientific">Gossypium arboreum</name>
    <name type="common">Tree cotton</name>
    <name type="synonym">Gossypium nanking</name>
    <dbReference type="NCBI Taxonomy" id="29729"/>
    <lineage>
        <taxon>Eukaryota</taxon>
        <taxon>Viridiplantae</taxon>
        <taxon>Streptophyta</taxon>
        <taxon>Embryophyta</taxon>
        <taxon>Tracheophyta</taxon>
        <taxon>Spermatophyta</taxon>
        <taxon>Magnoliopsida</taxon>
        <taxon>eudicotyledons</taxon>
        <taxon>Gunneridae</taxon>
        <taxon>Pentapetalae</taxon>
        <taxon>rosids</taxon>
        <taxon>malvids</taxon>
        <taxon>Malvales</taxon>
        <taxon>Malvaceae</taxon>
        <taxon>Malvoideae</taxon>
        <taxon>Gossypium</taxon>
    </lineage>
</organism>
<dbReference type="Proteomes" id="UP001358586">
    <property type="component" value="Chromosome 3"/>
</dbReference>
<sequence length="103" mass="11628">MLDELRNLPPDWPPEICVQPSPSMHDSTSVLAIAAVPIALAMTFLGFFFDILTAAKQSDSPRTKRLKMFLEKEKEAANWRLQPMIEDIERLGNICAIKEPYPA</sequence>
<reference evidence="2 3" key="1">
    <citation type="submission" date="2023-03" db="EMBL/GenBank/DDBJ databases">
        <title>WGS of Gossypium arboreum.</title>
        <authorList>
            <person name="Yu D."/>
        </authorList>
    </citation>
    <scope>NUCLEOTIDE SEQUENCE [LARGE SCALE GENOMIC DNA]</scope>
    <source>
        <tissue evidence="2">Leaf</tissue>
    </source>
</reference>
<evidence type="ECO:0000313" key="3">
    <source>
        <dbReference type="Proteomes" id="UP001358586"/>
    </source>
</evidence>
<keyword evidence="1" id="KW-0472">Membrane</keyword>
<keyword evidence="3" id="KW-1185">Reference proteome</keyword>
<evidence type="ECO:0000256" key="1">
    <source>
        <dbReference type="SAM" id="Phobius"/>
    </source>
</evidence>
<evidence type="ECO:0000313" key="2">
    <source>
        <dbReference type="EMBL" id="KAK5840694.1"/>
    </source>
</evidence>
<comment type="caution">
    <text evidence="2">The sequence shown here is derived from an EMBL/GenBank/DDBJ whole genome shotgun (WGS) entry which is preliminary data.</text>
</comment>
<feature type="transmembrane region" description="Helical" evidence="1">
    <location>
        <begin position="30"/>
        <end position="55"/>
    </location>
</feature>
<gene>
    <name evidence="2" type="ORF">PVK06_009597</name>
</gene>
<name>A0ABR0QNV5_GOSAR</name>
<keyword evidence="1" id="KW-1133">Transmembrane helix</keyword>
<accession>A0ABR0QNV5</accession>
<protein>
    <submittedName>
        <fullName evidence="2">Uncharacterized protein</fullName>
    </submittedName>
</protein>
<dbReference type="EMBL" id="JARKNE010000003">
    <property type="protein sequence ID" value="KAK5840694.1"/>
    <property type="molecule type" value="Genomic_DNA"/>
</dbReference>
<proteinExistence type="predicted"/>
<keyword evidence="1" id="KW-0812">Transmembrane</keyword>